<evidence type="ECO:0000313" key="3">
    <source>
        <dbReference type="EMBL" id="GLK02895.1"/>
    </source>
</evidence>
<dbReference type="Proteomes" id="UP001142325">
    <property type="component" value="Unassembled WGS sequence"/>
</dbReference>
<accession>A0A9W6HVU2</accession>
<comment type="caution">
    <text evidence="3">The sequence shown here is derived from an EMBL/GenBank/DDBJ whole genome shotgun (WGS) entry which is preliminary data.</text>
</comment>
<comment type="similarity">
    <text evidence="1">Belongs to the ComF/GntX family.</text>
</comment>
<reference evidence="3" key="2">
    <citation type="submission" date="2023-01" db="EMBL/GenBank/DDBJ databases">
        <authorList>
            <person name="Sun Q."/>
            <person name="Evtushenko L."/>
        </authorList>
    </citation>
    <scope>NUCLEOTIDE SEQUENCE</scope>
    <source>
        <strain evidence="3">VKM Ac-1958</strain>
    </source>
</reference>
<proteinExistence type="inferred from homology"/>
<dbReference type="InterPro" id="IPR000836">
    <property type="entry name" value="PRTase_dom"/>
</dbReference>
<name>A0A9W6HVU2_9MICO</name>
<dbReference type="InterPro" id="IPR051910">
    <property type="entry name" value="ComF/GntX_DNA_util-trans"/>
</dbReference>
<dbReference type="EMBL" id="BSET01000002">
    <property type="protein sequence ID" value="GLK02895.1"/>
    <property type="molecule type" value="Genomic_DNA"/>
</dbReference>
<dbReference type="Pfam" id="PF00156">
    <property type="entry name" value="Pribosyltran"/>
    <property type="match status" value="1"/>
</dbReference>
<reference evidence="3" key="1">
    <citation type="journal article" date="2014" name="Int. J. Syst. Evol. Microbiol.">
        <title>Complete genome sequence of Corynebacterium casei LMG S-19264T (=DSM 44701T), isolated from a smear-ripened cheese.</title>
        <authorList>
            <consortium name="US DOE Joint Genome Institute (JGI-PGF)"/>
            <person name="Walter F."/>
            <person name="Albersmeier A."/>
            <person name="Kalinowski J."/>
            <person name="Ruckert C."/>
        </authorList>
    </citation>
    <scope>NUCLEOTIDE SEQUENCE</scope>
    <source>
        <strain evidence="3">VKM Ac-1958</strain>
    </source>
</reference>
<gene>
    <name evidence="3" type="ORF">GCM10017596_26100</name>
</gene>
<organism evidence="3 4">
    <name type="scientific">Microbacterium keratanolyticum</name>
    <dbReference type="NCBI Taxonomy" id="67574"/>
    <lineage>
        <taxon>Bacteria</taxon>
        <taxon>Bacillati</taxon>
        <taxon>Actinomycetota</taxon>
        <taxon>Actinomycetes</taxon>
        <taxon>Micrococcales</taxon>
        <taxon>Microbacteriaceae</taxon>
        <taxon>Microbacterium</taxon>
    </lineage>
</organism>
<sequence>MPPFQKLLCLGREILAFLLSAECAGCGQPETALCAPCLGALRPDIVRGATPGGVPLFAGRPYTGPVAHVLRMVKEHGQTSQVGTLAPALRAACAEAVHDASARGIRARAVVPIPTSRAAFRRRGYRVPELLAARVPLPMLRVLTTARRTADQRKLGRAARLRNVAGSLRARRDGGGLAVLILDDVTTTGATVDDAARALRERGFRIAGAVVAAATPRHHDTRKER</sequence>
<dbReference type="InterPro" id="IPR029057">
    <property type="entry name" value="PRTase-like"/>
</dbReference>
<evidence type="ECO:0000313" key="4">
    <source>
        <dbReference type="Proteomes" id="UP001142325"/>
    </source>
</evidence>
<feature type="domain" description="Phosphoribosyltransferase" evidence="2">
    <location>
        <begin position="123"/>
        <end position="216"/>
    </location>
</feature>
<dbReference type="SUPFAM" id="SSF53271">
    <property type="entry name" value="PRTase-like"/>
    <property type="match status" value="1"/>
</dbReference>
<keyword evidence="4" id="KW-1185">Reference proteome</keyword>
<dbReference type="CDD" id="cd06223">
    <property type="entry name" value="PRTases_typeI"/>
    <property type="match status" value="1"/>
</dbReference>
<evidence type="ECO:0000259" key="2">
    <source>
        <dbReference type="Pfam" id="PF00156"/>
    </source>
</evidence>
<evidence type="ECO:0000256" key="1">
    <source>
        <dbReference type="ARBA" id="ARBA00008007"/>
    </source>
</evidence>
<dbReference type="RefSeq" id="WP_204937720.1">
    <property type="nucleotide sequence ID" value="NZ_BAAAUM010000002.1"/>
</dbReference>
<dbReference type="PANTHER" id="PTHR47505:SF1">
    <property type="entry name" value="DNA UTILIZATION PROTEIN YHGH"/>
    <property type="match status" value="1"/>
</dbReference>
<dbReference type="Gene3D" id="3.40.50.2020">
    <property type="match status" value="1"/>
</dbReference>
<dbReference type="PANTHER" id="PTHR47505">
    <property type="entry name" value="DNA UTILIZATION PROTEIN YHGH"/>
    <property type="match status" value="1"/>
</dbReference>
<protein>
    <recommendedName>
        <fullName evidence="2">Phosphoribosyltransferase domain-containing protein</fullName>
    </recommendedName>
</protein>
<dbReference type="AlphaFoldDB" id="A0A9W6HVU2"/>